<dbReference type="InterPro" id="IPR011989">
    <property type="entry name" value="ARM-like"/>
</dbReference>
<feature type="compositionally biased region" description="Polar residues" evidence="9">
    <location>
        <begin position="45"/>
        <end position="78"/>
    </location>
</feature>
<protein>
    <submittedName>
        <fullName evidence="12">TATA-binding protein-associated factor mot1</fullName>
    </submittedName>
</protein>
<dbReference type="EMBL" id="CP119944">
    <property type="protein sequence ID" value="WFC99353.1"/>
    <property type="molecule type" value="Genomic_DNA"/>
</dbReference>
<evidence type="ECO:0000313" key="12">
    <source>
        <dbReference type="EMBL" id="WFC99353.1"/>
    </source>
</evidence>
<dbReference type="FunFam" id="3.40.50.300:FF:000428">
    <property type="entry name" value="TATA-binding protein-associated factor 172"/>
    <property type="match status" value="1"/>
</dbReference>
<dbReference type="GO" id="GO:0004386">
    <property type="term" value="F:helicase activity"/>
    <property type="evidence" value="ECO:0007669"/>
    <property type="project" value="UniProtKB-KW"/>
</dbReference>
<dbReference type="CDD" id="cd18793">
    <property type="entry name" value="SF2_C_SNF"/>
    <property type="match status" value="1"/>
</dbReference>
<dbReference type="PROSITE" id="PS51194">
    <property type="entry name" value="HELICASE_CTER"/>
    <property type="match status" value="1"/>
</dbReference>
<dbReference type="SUPFAM" id="SSF52540">
    <property type="entry name" value="P-loop containing nucleoside triphosphate hydrolases"/>
    <property type="match status" value="2"/>
</dbReference>
<dbReference type="GO" id="GO:0016887">
    <property type="term" value="F:ATP hydrolysis activity"/>
    <property type="evidence" value="ECO:0007669"/>
    <property type="project" value="InterPro"/>
</dbReference>
<feature type="compositionally biased region" description="Low complexity" evidence="9">
    <location>
        <begin position="238"/>
        <end position="249"/>
    </location>
</feature>
<dbReference type="Gene3D" id="1.25.10.10">
    <property type="entry name" value="Leucine-rich Repeat Variant"/>
    <property type="match status" value="2"/>
</dbReference>
<dbReference type="GO" id="GO:0003677">
    <property type="term" value="F:DNA binding"/>
    <property type="evidence" value="ECO:0007669"/>
    <property type="project" value="UniProtKB-KW"/>
</dbReference>
<dbReference type="InterPro" id="IPR022707">
    <property type="entry name" value="Mot1_central_dom"/>
</dbReference>
<dbReference type="FunFam" id="3.40.50.10810:FF:000042">
    <property type="entry name" value="SNF2 family helicase-like protein"/>
    <property type="match status" value="1"/>
</dbReference>
<evidence type="ECO:0000256" key="6">
    <source>
        <dbReference type="ARBA" id="ARBA00022840"/>
    </source>
</evidence>
<gene>
    <name evidence="12" type="primary">MOT1</name>
    <name evidence="12" type="ORF">MYAM1_002097</name>
</gene>
<evidence type="ECO:0000256" key="2">
    <source>
        <dbReference type="ARBA" id="ARBA00022737"/>
    </source>
</evidence>
<keyword evidence="8" id="KW-0539">Nucleus</keyword>
<dbReference type="Pfam" id="PF12054">
    <property type="entry name" value="DUF3535"/>
    <property type="match status" value="1"/>
</dbReference>
<dbReference type="InterPro" id="IPR014001">
    <property type="entry name" value="Helicase_ATP-bd"/>
</dbReference>
<evidence type="ECO:0000256" key="9">
    <source>
        <dbReference type="SAM" id="MobiDB-lite"/>
    </source>
</evidence>
<feature type="region of interest" description="Disordered" evidence="9">
    <location>
        <begin position="45"/>
        <end position="89"/>
    </location>
</feature>
<keyword evidence="13" id="KW-1185">Reference proteome</keyword>
<dbReference type="Gene3D" id="1.20.120.850">
    <property type="entry name" value="SWI2/SNF2 ATPases, N-terminal domain"/>
    <property type="match status" value="1"/>
</dbReference>
<dbReference type="InterPro" id="IPR044078">
    <property type="entry name" value="Mot1_ATP-bd"/>
</dbReference>
<evidence type="ECO:0000256" key="3">
    <source>
        <dbReference type="ARBA" id="ARBA00022741"/>
    </source>
</evidence>
<dbReference type="Pfam" id="PF00176">
    <property type="entry name" value="SNF2-rel_dom"/>
    <property type="match status" value="1"/>
</dbReference>
<feature type="region of interest" description="Disordered" evidence="9">
    <location>
        <begin position="230"/>
        <end position="338"/>
    </location>
</feature>
<organism evidence="12 13">
    <name type="scientific">Malassezia yamatoensis</name>
    <dbReference type="NCBI Taxonomy" id="253288"/>
    <lineage>
        <taxon>Eukaryota</taxon>
        <taxon>Fungi</taxon>
        <taxon>Dikarya</taxon>
        <taxon>Basidiomycota</taxon>
        <taxon>Ustilaginomycotina</taxon>
        <taxon>Malasseziomycetes</taxon>
        <taxon>Malasseziales</taxon>
        <taxon>Malasseziaceae</taxon>
        <taxon>Malassezia</taxon>
    </lineage>
</organism>
<name>A0AAJ5YU84_9BASI</name>
<evidence type="ECO:0000256" key="7">
    <source>
        <dbReference type="ARBA" id="ARBA00023125"/>
    </source>
</evidence>
<dbReference type="PROSITE" id="PS51192">
    <property type="entry name" value="HELICASE_ATP_BIND_1"/>
    <property type="match status" value="1"/>
</dbReference>
<keyword evidence="5" id="KW-0347">Helicase</keyword>
<feature type="domain" description="Helicase C-terminal" evidence="11">
    <location>
        <begin position="1672"/>
        <end position="1831"/>
    </location>
</feature>
<evidence type="ECO:0000313" key="13">
    <source>
        <dbReference type="Proteomes" id="UP001219567"/>
    </source>
</evidence>
<dbReference type="Gene3D" id="3.40.50.300">
    <property type="entry name" value="P-loop containing nucleotide triphosphate hydrolases"/>
    <property type="match status" value="1"/>
</dbReference>
<dbReference type="Proteomes" id="UP001219567">
    <property type="component" value="Chromosome 2"/>
</dbReference>
<keyword evidence="3" id="KW-0547">Nucleotide-binding</keyword>
<keyword evidence="6" id="KW-0067">ATP-binding</keyword>
<dbReference type="GO" id="GO:0017025">
    <property type="term" value="F:TBP-class protein binding"/>
    <property type="evidence" value="ECO:0007669"/>
    <property type="project" value="InterPro"/>
</dbReference>
<dbReference type="InterPro" id="IPR044972">
    <property type="entry name" value="Mot1"/>
</dbReference>
<dbReference type="InterPro" id="IPR057546">
    <property type="entry name" value="HEAT_GCN1"/>
</dbReference>
<dbReference type="InterPro" id="IPR049730">
    <property type="entry name" value="SNF2/RAD54-like_C"/>
</dbReference>
<proteinExistence type="predicted"/>
<comment type="subcellular location">
    <subcellularLocation>
        <location evidence="1">Nucleus</location>
    </subcellularLocation>
</comment>
<evidence type="ECO:0000256" key="1">
    <source>
        <dbReference type="ARBA" id="ARBA00004123"/>
    </source>
</evidence>
<dbReference type="InterPro" id="IPR027417">
    <property type="entry name" value="P-loop_NTPase"/>
</dbReference>
<dbReference type="SMART" id="SM00487">
    <property type="entry name" value="DEXDc"/>
    <property type="match status" value="1"/>
</dbReference>
<dbReference type="PANTHER" id="PTHR36498">
    <property type="entry name" value="TATA-BINDING PROTEIN-ASSOCIATED FACTOR 172"/>
    <property type="match status" value="1"/>
</dbReference>
<dbReference type="SMART" id="SM00490">
    <property type="entry name" value="HELICc"/>
    <property type="match status" value="1"/>
</dbReference>
<feature type="domain" description="Helicase ATP-binding" evidence="10">
    <location>
        <begin position="1320"/>
        <end position="1493"/>
    </location>
</feature>
<dbReference type="PANTHER" id="PTHR36498:SF1">
    <property type="entry name" value="TATA-BINDING PROTEIN-ASSOCIATED FACTOR 172"/>
    <property type="match status" value="1"/>
</dbReference>
<evidence type="ECO:0000256" key="8">
    <source>
        <dbReference type="ARBA" id="ARBA00023242"/>
    </source>
</evidence>
<evidence type="ECO:0000259" key="10">
    <source>
        <dbReference type="PROSITE" id="PS51192"/>
    </source>
</evidence>
<keyword evidence="7" id="KW-0238">DNA-binding</keyword>
<evidence type="ECO:0000256" key="4">
    <source>
        <dbReference type="ARBA" id="ARBA00022801"/>
    </source>
</evidence>
<dbReference type="GO" id="GO:0005634">
    <property type="term" value="C:nucleus"/>
    <property type="evidence" value="ECO:0007669"/>
    <property type="project" value="UniProtKB-SubCell"/>
</dbReference>
<evidence type="ECO:0000259" key="11">
    <source>
        <dbReference type="PROSITE" id="PS51194"/>
    </source>
</evidence>
<dbReference type="Pfam" id="PF23271">
    <property type="entry name" value="HEAT_GCN1"/>
    <property type="match status" value="1"/>
</dbReference>
<sequence length="1896" mass="210646">MGSPATRLDRLVSLLDIGSTQAIRSTAAVQLGQIAALRVRGSRLSDASPSANTAKDSQPSTSNHKTEPSPQDTLNGSVDSPAESNGRVDGEWSEVTSLLARIVPLLLSKSWETRNAAAQALYQICRAANVWDPFHSQPIDSSLKSEEACLDTDDSLANALSFKDFSLSQLLSAGTKLLASAGKEYDVPDLLSRERLQHAKKDLLGKLGLGFGAEDIDVGLDIDSEMHLAQKPAEKRSPSPNQVPSQSPPKIQVDDVEERQLSARERNQLKRKRKNEAKLSSSHSRPGHSSPLLLMSSSSATSPVEQPKRVKIQGEVDASSAQSNDASPESKFRSLESPPNQWPFRTLAELLSLELFSPTWESRHGAALGLRELFRTQGSGGGQQIGLSREQNQIRHARWAEDLAVRLLCVFALDRLGDFVLDQVVAPVRETASQTLAQLLPHMTTDLVRCTHKVLLEMIRQGSPAANNESELDLPPPKRSDYVWEVRHAGLLGLKYEVAVRQDLLRSDDPTLGSDMLEDVLETTMLGLRDDDDDVRAVAAATLLPITEELVEQRLNQIPALMDRLWWCISDMKDDLSSSTGSVMDLLASLFGYPQVMTTMQARTGEHALANLIPRLYLFFRHTITSVRLSVLNAMRAFLRADAAECSWLDEKLVRLLFQNMIVEERIGIREATAQVWSQVLEILAQQPDRFASCVLPYLSTLFQIVMMPIGEPIDYRLFYKPAQTSAGARIEHDVDKGILSQDLTLVGIDTVIRGRLGAATALGEVLAKVPLAEQEACPMLQTYLASTSALQKCLASVVLQRWAELVPNCVEYLASHPQLAEVHQSLIRLLDATMPATYAEMNVMLTRMQHDCQTLLNMFVRDGRLSKSKVPKLPMSSDGFRLEDANHVVHTIYPQLEANVSPKVRESASKPLQDQRRKILTGLERYQTTKETEDILVLSAVATAVIAWKVLPGKLNPVIRNIMNSVKYEENIDLQLRSAKAVAQFLQLCSEPNARANPSPKIVKNLCAFVCQDTMFTAVFSEAKSHTHQIYSLTKTEEPRKPSGKTKYADFASMEDPPMKVSRLIRRGAEAALQQVCLQFGEALWDRVPWLWTYSAQPILDRFSGEKEASSENSCTDQEGQAILDACSILLTIVPHLAKSLYVSLERLLPALVIMIQSDLAVIRAAGAECFSVLTRSVTDASMHTLIETVVPLLGDTSNVARRQGAIETLAYTVRSLDHRLLPYVIFLVVPVLGRMSDSNQDVRLLATNTFAELVKLVPLIQGLEDPPGFSQNLLERRRNEEEFLAQLLDGSKVQPYQLPISMNVDLRKYQMEGVSWMAFLAKYQLHGILCDDMGLGKTLQSITLLSCKHYERQQRWESSHAPDSQPIPSLVICPPTLTGHWVHETQHYSNNLRPLLYAGHPTERARLLKQIQKYDVVIMSYDVVRNDIAYLAPLSWYYCILDEGHVISSAKTKTTKGVKQIQAQHRLILSGTPIQNNALELWSLFDFLMPGFLGTDHGFYERFAKPVLACRSGKPSAAEQEAATLALEALHKQITPFLLRRLKEDVLDDLPPKIIQDVECDLGDIQKQLYDDFVKSQTRNQVEEELHETDSSSEAAKEPKQHVFQTLQYLRKLANHPSLVLNRNVGSQQKLLDTIDKQRGTLQGLAHAPKLAALRQLLLDCGIGKEATADNESILATACTEGPAVSQHRVLIFCQMKQMLDVIEKDLLKTLMPSVTYLRLDGSVSHDKRHGIVQSFNSDPSIDVLLLTTSVGGLGLTLTGADTVIFVEHDWNPMKDLQAMDRAHRLGQKKVVNVYRLITRNTLEAKIMGLQAFKMNVANSVVTQQNKGMEMMGTDRILDLFGTDSDAKTSSSSATSQSHTNGKAKGISQKALLASLEQMPDVQEEYESLTNWTP</sequence>
<dbReference type="Pfam" id="PF00271">
    <property type="entry name" value="Helicase_C"/>
    <property type="match status" value="1"/>
</dbReference>
<feature type="compositionally biased region" description="Basic and acidic residues" evidence="9">
    <location>
        <begin position="258"/>
        <end position="268"/>
    </location>
</feature>
<dbReference type="InterPro" id="IPR000330">
    <property type="entry name" value="SNF2_N"/>
</dbReference>
<keyword evidence="2" id="KW-0677">Repeat</keyword>
<dbReference type="InterPro" id="IPR016024">
    <property type="entry name" value="ARM-type_fold"/>
</dbReference>
<keyword evidence="4" id="KW-0378">Hydrolase</keyword>
<dbReference type="CDD" id="cd17999">
    <property type="entry name" value="DEXHc_Mot1"/>
    <property type="match status" value="1"/>
</dbReference>
<reference evidence="12 13" key="1">
    <citation type="submission" date="2023-03" db="EMBL/GenBank/DDBJ databases">
        <title>Mating type loci evolution in Malassezia.</title>
        <authorList>
            <person name="Coelho M.A."/>
        </authorList>
    </citation>
    <scope>NUCLEOTIDE SEQUENCE [LARGE SCALE GENOMIC DNA]</scope>
    <source>
        <strain evidence="12 13">CBS 9725</strain>
    </source>
</reference>
<dbReference type="InterPro" id="IPR001650">
    <property type="entry name" value="Helicase_C-like"/>
</dbReference>
<dbReference type="Gene3D" id="3.40.50.10810">
    <property type="entry name" value="Tandem AAA-ATPase domain"/>
    <property type="match status" value="1"/>
</dbReference>
<evidence type="ECO:0000256" key="5">
    <source>
        <dbReference type="ARBA" id="ARBA00022806"/>
    </source>
</evidence>
<dbReference type="SUPFAM" id="SSF48371">
    <property type="entry name" value="ARM repeat"/>
    <property type="match status" value="1"/>
</dbReference>
<feature type="compositionally biased region" description="Low complexity" evidence="9">
    <location>
        <begin position="279"/>
        <end position="302"/>
    </location>
</feature>
<dbReference type="InterPro" id="IPR038718">
    <property type="entry name" value="SNF2-like_sf"/>
</dbReference>
<dbReference type="GO" id="GO:0005524">
    <property type="term" value="F:ATP binding"/>
    <property type="evidence" value="ECO:0007669"/>
    <property type="project" value="UniProtKB-KW"/>
</dbReference>
<accession>A0AAJ5YU84</accession>